<feature type="compositionally biased region" description="Low complexity" evidence="7">
    <location>
        <begin position="218"/>
        <end position="228"/>
    </location>
</feature>
<feature type="domain" description="BHLH" evidence="9">
    <location>
        <begin position="61"/>
        <end position="114"/>
    </location>
</feature>
<dbReference type="InterPro" id="IPR050933">
    <property type="entry name" value="Circadian_TF"/>
</dbReference>
<evidence type="ECO:0000256" key="1">
    <source>
        <dbReference type="ARBA" id="ARBA00004123"/>
    </source>
</evidence>
<dbReference type="RefSeq" id="XP_015598739.1">
    <property type="nucleotide sequence ID" value="XM_015743253.2"/>
</dbReference>
<dbReference type="KEGG" id="ccin:107269431"/>
<feature type="region of interest" description="Disordered" evidence="7">
    <location>
        <begin position="614"/>
        <end position="640"/>
    </location>
</feature>
<dbReference type="PROSITE" id="PS50888">
    <property type="entry name" value="BHLH"/>
    <property type="match status" value="1"/>
</dbReference>
<evidence type="ECO:0000256" key="5">
    <source>
        <dbReference type="ARBA" id="ARBA00023163"/>
    </source>
</evidence>
<dbReference type="CDD" id="cd11391">
    <property type="entry name" value="bHLH_PAS"/>
    <property type="match status" value="1"/>
</dbReference>
<dbReference type="Pfam" id="PF00010">
    <property type="entry name" value="HLH"/>
    <property type="match status" value="1"/>
</dbReference>
<reference evidence="11 12" key="1">
    <citation type="submission" date="2025-04" db="UniProtKB">
        <authorList>
            <consortium name="RefSeq"/>
        </authorList>
    </citation>
    <scope>IDENTIFICATION</scope>
</reference>
<name>A0AAJ7FM79_CEPCN</name>
<dbReference type="GO" id="GO:0003700">
    <property type="term" value="F:DNA-binding transcription factor activity"/>
    <property type="evidence" value="ECO:0007669"/>
    <property type="project" value="InterPro"/>
</dbReference>
<dbReference type="PROSITE" id="PS50112">
    <property type="entry name" value="PAS"/>
    <property type="match status" value="2"/>
</dbReference>
<dbReference type="CDD" id="cd00130">
    <property type="entry name" value="PAS"/>
    <property type="match status" value="2"/>
</dbReference>
<evidence type="ECO:0000256" key="6">
    <source>
        <dbReference type="ARBA" id="ARBA00023242"/>
    </source>
</evidence>
<keyword evidence="6" id="KW-0539">Nucleus</keyword>
<evidence type="ECO:0000313" key="12">
    <source>
        <dbReference type="RefSeq" id="XP_024942519.1"/>
    </source>
</evidence>
<dbReference type="InterPro" id="IPR001067">
    <property type="entry name" value="Nuc_translocat"/>
</dbReference>
<dbReference type="GO" id="GO:0003677">
    <property type="term" value="F:DNA binding"/>
    <property type="evidence" value="ECO:0007669"/>
    <property type="project" value="UniProtKB-KW"/>
</dbReference>
<dbReference type="NCBIfam" id="TIGR00229">
    <property type="entry name" value="sensory_box"/>
    <property type="match status" value="1"/>
</dbReference>
<dbReference type="InterPro" id="IPR013767">
    <property type="entry name" value="PAS_fold"/>
</dbReference>
<evidence type="ECO:0000313" key="10">
    <source>
        <dbReference type="Proteomes" id="UP000694920"/>
    </source>
</evidence>
<keyword evidence="4" id="KW-0238">DNA-binding</keyword>
<dbReference type="Gene3D" id="3.30.450.20">
    <property type="entry name" value="PAS domain"/>
    <property type="match status" value="2"/>
</dbReference>
<dbReference type="PRINTS" id="PR00785">
    <property type="entry name" value="NCTRNSLOCATR"/>
</dbReference>
<dbReference type="Pfam" id="PF00989">
    <property type="entry name" value="PAS"/>
    <property type="match status" value="1"/>
</dbReference>
<evidence type="ECO:0000256" key="3">
    <source>
        <dbReference type="ARBA" id="ARBA00023015"/>
    </source>
</evidence>
<dbReference type="GO" id="GO:0005634">
    <property type="term" value="C:nucleus"/>
    <property type="evidence" value="ECO:0007669"/>
    <property type="project" value="UniProtKB-SubCell"/>
</dbReference>
<feature type="domain" description="PAS" evidence="8">
    <location>
        <begin position="337"/>
        <end position="386"/>
    </location>
</feature>
<dbReference type="PANTHER" id="PTHR23042">
    <property type="entry name" value="CIRCADIAN PROTEIN CLOCK/ARNT/BMAL/PAS"/>
    <property type="match status" value="1"/>
</dbReference>
<protein>
    <submittedName>
        <fullName evidence="11 12">Uncharacterized protein LOC107269431 isoform X5</fullName>
    </submittedName>
</protein>
<dbReference type="InterPro" id="IPR011598">
    <property type="entry name" value="bHLH_dom"/>
</dbReference>
<proteinExistence type="predicted"/>
<feature type="compositionally biased region" description="Basic and acidic residues" evidence="7">
    <location>
        <begin position="229"/>
        <end position="246"/>
    </location>
</feature>
<dbReference type="GO" id="GO:0005737">
    <property type="term" value="C:cytoplasm"/>
    <property type="evidence" value="ECO:0007669"/>
    <property type="project" value="InterPro"/>
</dbReference>
<keyword evidence="10" id="KW-1185">Reference proteome</keyword>
<organism evidence="10 11">
    <name type="scientific">Cephus cinctus</name>
    <name type="common">Wheat stem sawfly</name>
    <dbReference type="NCBI Taxonomy" id="211228"/>
    <lineage>
        <taxon>Eukaryota</taxon>
        <taxon>Metazoa</taxon>
        <taxon>Ecdysozoa</taxon>
        <taxon>Arthropoda</taxon>
        <taxon>Hexapoda</taxon>
        <taxon>Insecta</taxon>
        <taxon>Pterygota</taxon>
        <taxon>Neoptera</taxon>
        <taxon>Endopterygota</taxon>
        <taxon>Hymenoptera</taxon>
        <taxon>Cephoidea</taxon>
        <taxon>Cephidae</taxon>
        <taxon>Cephus</taxon>
    </lineage>
</organism>
<evidence type="ECO:0000259" key="9">
    <source>
        <dbReference type="PROSITE" id="PS50888"/>
    </source>
</evidence>
<feature type="domain" description="PAS" evidence="8">
    <location>
        <begin position="149"/>
        <end position="197"/>
    </location>
</feature>
<feature type="region of interest" description="Disordered" evidence="7">
    <location>
        <begin position="1"/>
        <end position="77"/>
    </location>
</feature>
<dbReference type="Proteomes" id="UP000694920">
    <property type="component" value="Unplaced"/>
</dbReference>
<feature type="compositionally biased region" description="Polar residues" evidence="7">
    <location>
        <begin position="204"/>
        <end position="217"/>
    </location>
</feature>
<dbReference type="Gene3D" id="4.10.280.10">
    <property type="entry name" value="Helix-loop-helix DNA-binding domain"/>
    <property type="match status" value="1"/>
</dbReference>
<evidence type="ECO:0000256" key="4">
    <source>
        <dbReference type="ARBA" id="ARBA00023125"/>
    </source>
</evidence>
<feature type="region of interest" description="Disordered" evidence="7">
    <location>
        <begin position="749"/>
        <end position="771"/>
    </location>
</feature>
<evidence type="ECO:0000313" key="11">
    <source>
        <dbReference type="RefSeq" id="XP_015598739.1"/>
    </source>
</evidence>
<evidence type="ECO:0000259" key="8">
    <source>
        <dbReference type="PROSITE" id="PS50112"/>
    </source>
</evidence>
<feature type="region of interest" description="Disordered" evidence="7">
    <location>
        <begin position="192"/>
        <end position="247"/>
    </location>
</feature>
<dbReference type="Pfam" id="PF14598">
    <property type="entry name" value="PAS_11"/>
    <property type="match status" value="1"/>
</dbReference>
<evidence type="ECO:0000256" key="7">
    <source>
        <dbReference type="SAM" id="MobiDB-lite"/>
    </source>
</evidence>
<dbReference type="SUPFAM" id="SSF47459">
    <property type="entry name" value="HLH, helix-loop-helix DNA-binding domain"/>
    <property type="match status" value="1"/>
</dbReference>
<dbReference type="AlphaFoldDB" id="A0AAJ7FM79"/>
<keyword evidence="3" id="KW-0805">Transcription regulation</keyword>
<dbReference type="InterPro" id="IPR035965">
    <property type="entry name" value="PAS-like_dom_sf"/>
</dbReference>
<keyword evidence="5" id="KW-0804">Transcription</keyword>
<evidence type="ECO:0000256" key="2">
    <source>
        <dbReference type="ARBA" id="ARBA00022737"/>
    </source>
</evidence>
<dbReference type="RefSeq" id="XP_024942519.1">
    <property type="nucleotide sequence ID" value="XM_025086751.1"/>
</dbReference>
<dbReference type="GeneID" id="107269431"/>
<dbReference type="GO" id="GO:0046983">
    <property type="term" value="F:protein dimerization activity"/>
    <property type="evidence" value="ECO:0007669"/>
    <property type="project" value="InterPro"/>
</dbReference>
<dbReference type="InterPro" id="IPR036638">
    <property type="entry name" value="HLH_DNA-bd_sf"/>
</dbReference>
<gene>
    <name evidence="11 12" type="primary">LOC107269431</name>
</gene>
<comment type="subcellular location">
    <subcellularLocation>
        <location evidence="1">Nucleus</location>
    </subcellularLocation>
</comment>
<dbReference type="SMART" id="SM00353">
    <property type="entry name" value="HLH"/>
    <property type="match status" value="1"/>
</dbReference>
<dbReference type="GO" id="GO:0005667">
    <property type="term" value="C:transcription regulator complex"/>
    <property type="evidence" value="ECO:0007669"/>
    <property type="project" value="InterPro"/>
</dbReference>
<dbReference type="SUPFAM" id="SSF55785">
    <property type="entry name" value="PYP-like sensor domain (PAS domain)"/>
    <property type="match status" value="2"/>
</dbReference>
<sequence>MWSQHQQPCMGGAVTPQHPHYQNLRPAHHVDNHLQQRQQQQQQGTHSHHRHVTIDTAVSSNPRASRNMAEKQRRDNLNTNISTMAALVPTVAGSSRKMDKISILRLAAAFLRTQYTLGSGSAGFLPRQFNDFDLEQYFVDNVVGSGGFVIITTTVGKIVYVSRHMEQHLGHAQNEVQGQSLYNFVCPDDHEDLTRNLTPDDEQSSTSEIRSTTASGTSRLSIEENSNSSEDHSSPRHERRFREQKRSFNLRMSQRAVSRREHTQYEYIHMSGVLRLAEACRKQDANSGSRTRLREVNSTSNDIIFVGIARLLKKRTITELSLLEATKDEYVTRHLVDGRIIFCDHRISVVAGYMTEEVSGLNAFKFMHKDDVRWTMIGLRQMYDRGEGFGMSCYRLLSKTGEFIYLRTHGYLEFDKNTQTVESFVCINTLVPEEEGLELVNDMKTRFSASVSNIDNSLVGFKDVTPSFNGQSLPDSRSTLEDPVELEDAITNLISELPSPIISENREIPSPLPHSQYVKAAILSQRLPPSSVQANKIGIKEIHHTSVCVGKEVNRTANDEQVIDCKSPKETSHVVNHLSACEKKLPILNSPSSENNRLHQNVPVAEESIPELDNHREESRIVEQPMSGRRNAPEKKMSGVSKYPLAEKKILSGDRSPAERASPNINLEAGTTSVRCMSPSRRKDLNKVEFTVNSEVSMERPSVVFEARPNNEHTILLANILNPSNSNQEKEEVMFQAKHVKKEICSDMGQGSSTVKRTCKSEGEEPDLVSSKRKRKKSYLIEEETSFGAEASIPDPRSTYYDGNSAIASPIVCFPDEDLQTSLALDVPPMEELHVPIQSPSSSLQDIAMDYQQLDPGTLGISTADEDQLRDFQDIQEDTLSPSLDSNPDLMKMFDNLRPVMAFEKIIDKVKAQQFAVSDQVVNEEIRRTHLQLANSMALRESQFSILERDLEDPALQAQRENFNQLQAEHVKQKQFLKTLQQDHQNMQINVKHNIDV</sequence>
<dbReference type="GO" id="GO:0045944">
    <property type="term" value="P:positive regulation of transcription by RNA polymerase II"/>
    <property type="evidence" value="ECO:0007669"/>
    <property type="project" value="UniProtKB-ARBA"/>
</dbReference>
<dbReference type="InterPro" id="IPR000014">
    <property type="entry name" value="PAS"/>
</dbReference>
<accession>A0AAJ7FM79</accession>
<keyword evidence="2" id="KW-0677">Repeat</keyword>
<dbReference type="SMART" id="SM00091">
    <property type="entry name" value="PAS"/>
    <property type="match status" value="2"/>
</dbReference>